<proteinExistence type="predicted"/>
<dbReference type="EMBL" id="MUBJ01000026">
    <property type="protein sequence ID" value="OTA14619.1"/>
    <property type="molecule type" value="Genomic_DNA"/>
</dbReference>
<name>A0A1Y2SAR4_9GAMM</name>
<keyword evidence="3" id="KW-1185">Reference proteome</keyword>
<dbReference type="Proteomes" id="UP000194350">
    <property type="component" value="Unassembled WGS sequence"/>
</dbReference>
<sequence>MPKLKYWGATADEWFHLDLICGFTEKLLPVVCNPDAKVSPDSSLKSIGKTPSRYNLLRRVVGIPRWTEKKASDSDITTWAKEPDYGICMRTGYGDIALDCDSEDEEVQAQIQALLTKMFGKLPPRRYRNNSNKCLYLLSVEGEYRKRIHRLEGDLGIIEMLADGQQFVAAGTHPSGARIQWDGGLPNDPLEITPEQLEMLWSALAEYLPVAGSTVADAVGKVRDRSVSTPNATDETADYLDANGWTLSAGRNGERHIKCPFADGHSIESDITSTTYFPAGTSGFQLGHYKCQHASCAHRDDGDFNIAVGFGVDDFEDLTAQEEDKPEFTDIDTDMTSHFLERFIYVVKGDQVYDLSRPPYRSIMDMKSFKNLMAPYQFPAVGKGQPTPATRRWLEHPKKLVAEGTGYHPGKGRLIKGLDNWLEVNEFYLPEHQKVTNFAKAESIFLKHMEYLVPNKAQRLFFIARLAWVVQRPERRCPITVLHISVLHGTGRGWVIQLMEAILGHWNCTRAKMDVICKNQYHDYLYHSLLCTVDEVKENIEKRYSVNDQLRDLLTEPRFEVNNKYGKKMTMDIFTSFLFFSNHIDAIFIPEEDRRIAVFGGPDFLQDDNYFKQLYQTLKDPEFIAQVYWYLMGINLDEFDWQRAPETEERCLMIDSSRTDADKVLFDLLADPPVAVMTYQQIVSYIVAELGLDTDINPKRVSGILRSKGLGQTGAIKFNGKTERPWILVKNRKLKSNDEIRTELEVCEKLLTEL</sequence>
<dbReference type="InterPro" id="IPR045455">
    <property type="entry name" value="NrS-1_pol-like_helicase"/>
</dbReference>
<accession>A0A1Y2SAR4</accession>
<gene>
    <name evidence="2" type="ORF">Xvie_03556</name>
</gene>
<evidence type="ECO:0000259" key="1">
    <source>
        <dbReference type="Pfam" id="PF19263"/>
    </source>
</evidence>
<comment type="caution">
    <text evidence="2">The sequence shown here is derived from an EMBL/GenBank/DDBJ whole genome shotgun (WGS) entry which is preliminary data.</text>
</comment>
<dbReference type="Pfam" id="PF19263">
    <property type="entry name" value="DUF5906"/>
    <property type="match status" value="1"/>
</dbReference>
<dbReference type="AlphaFoldDB" id="A0A1Y2SAR4"/>
<dbReference type="OrthoDB" id="9763644at2"/>
<reference evidence="2 3" key="1">
    <citation type="submission" date="2016-10" db="EMBL/GenBank/DDBJ databases">
        <title>Systematic genetic and metabolomic analysis of Xenorhabdus and Photorhabdus spp., highlights the requirements for a dual symbiotic and pathogenic life style.</title>
        <authorList>
            <person name="Tobias N.J."/>
            <person name="Wolff H."/>
            <person name="Djahanschiri B."/>
            <person name="Pidot S.J."/>
            <person name="Stinear T.P."/>
            <person name="Ebersberger I."/>
            <person name="Bode H.B."/>
        </authorList>
    </citation>
    <scope>NUCLEOTIDE SEQUENCE [LARGE SCALE GENOMIC DNA]</scope>
    <source>
        <strain evidence="2 3">DSM 22392</strain>
    </source>
</reference>
<dbReference type="RefSeq" id="WP_086110460.1">
    <property type="nucleotide sequence ID" value="NZ_CAWNGD010000069.1"/>
</dbReference>
<evidence type="ECO:0000313" key="2">
    <source>
        <dbReference type="EMBL" id="OTA14619.1"/>
    </source>
</evidence>
<feature type="domain" description="NrS-1 polymerase-like helicase" evidence="1">
    <location>
        <begin position="487"/>
        <end position="595"/>
    </location>
</feature>
<evidence type="ECO:0000313" key="3">
    <source>
        <dbReference type="Proteomes" id="UP000194350"/>
    </source>
</evidence>
<protein>
    <submittedName>
        <fullName evidence="2">DNA primase</fullName>
    </submittedName>
</protein>
<organism evidence="2 3">
    <name type="scientific">Xenorhabdus vietnamensis</name>
    <dbReference type="NCBI Taxonomy" id="351656"/>
    <lineage>
        <taxon>Bacteria</taxon>
        <taxon>Pseudomonadati</taxon>
        <taxon>Pseudomonadota</taxon>
        <taxon>Gammaproteobacteria</taxon>
        <taxon>Enterobacterales</taxon>
        <taxon>Morganellaceae</taxon>
        <taxon>Xenorhabdus</taxon>
    </lineage>
</organism>
<dbReference type="STRING" id="351656.Xvie_03556"/>